<accession>A0A1Q9GFB7</accession>
<evidence type="ECO:0000256" key="1">
    <source>
        <dbReference type="ARBA" id="ARBA00004429"/>
    </source>
</evidence>
<comment type="subcellular location">
    <subcellularLocation>
        <location evidence="1">Cell inner membrane</location>
        <topology evidence="1">Multi-pass membrane protein</topology>
    </subcellularLocation>
</comment>
<evidence type="ECO:0000256" key="10">
    <source>
        <dbReference type="SAM" id="Phobius"/>
    </source>
</evidence>
<dbReference type="NCBIfam" id="TIGR01399">
    <property type="entry name" value="hrcV"/>
    <property type="match status" value="1"/>
</dbReference>
<comment type="caution">
    <text evidence="11">The sequence shown here is derived from an EMBL/GenBank/DDBJ whole genome shotgun (WGS) entry which is preliminary data.</text>
</comment>
<keyword evidence="3" id="KW-0813">Transport</keyword>
<dbReference type="GO" id="GO:0005886">
    <property type="term" value="C:plasma membrane"/>
    <property type="evidence" value="ECO:0007669"/>
    <property type="project" value="UniProtKB-SubCell"/>
</dbReference>
<evidence type="ECO:0000256" key="4">
    <source>
        <dbReference type="ARBA" id="ARBA00022475"/>
    </source>
</evidence>
<organism evidence="11 12">
    <name type="scientific">Photobacterium proteolyticum</name>
    <dbReference type="NCBI Taxonomy" id="1903952"/>
    <lineage>
        <taxon>Bacteria</taxon>
        <taxon>Pseudomonadati</taxon>
        <taxon>Pseudomonadota</taxon>
        <taxon>Gammaproteobacteria</taxon>
        <taxon>Vibrionales</taxon>
        <taxon>Vibrionaceae</taxon>
        <taxon>Photobacterium</taxon>
    </lineage>
</organism>
<feature type="transmembrane region" description="Helical" evidence="10">
    <location>
        <begin position="69"/>
        <end position="89"/>
    </location>
</feature>
<dbReference type="OrthoDB" id="9759185at2"/>
<keyword evidence="8 10" id="KW-0472">Membrane</keyword>
<dbReference type="Gene3D" id="3.40.50.12790">
    <property type="entry name" value="FHIPEP family, domain 4"/>
    <property type="match status" value="1"/>
</dbReference>
<dbReference type="PROSITE" id="PS00994">
    <property type="entry name" value="FHIPEP"/>
    <property type="match status" value="1"/>
</dbReference>
<comment type="similarity">
    <text evidence="2">Belongs to the FHIPEP (flagella/HR/invasion proteins export pore) family.</text>
</comment>
<dbReference type="Proteomes" id="UP000186905">
    <property type="component" value="Unassembled WGS sequence"/>
</dbReference>
<dbReference type="AlphaFoldDB" id="A0A1Q9GFB7"/>
<evidence type="ECO:0000256" key="5">
    <source>
        <dbReference type="ARBA" id="ARBA00022519"/>
    </source>
</evidence>
<protein>
    <submittedName>
        <fullName evidence="11">EscV/YscV/HrcV family type III secretion system export apparatus protein</fullName>
    </submittedName>
</protein>
<dbReference type="Gene3D" id="1.10.8.540">
    <property type="entry name" value="FHIPEP family, domain 3"/>
    <property type="match status" value="1"/>
</dbReference>
<dbReference type="GO" id="GO:0009306">
    <property type="term" value="P:protein secretion"/>
    <property type="evidence" value="ECO:0007669"/>
    <property type="project" value="InterPro"/>
</dbReference>
<dbReference type="PANTHER" id="PTHR30161">
    <property type="entry name" value="FLAGELLAR EXPORT PROTEIN, MEMBRANE FLHA SUBUNIT-RELATED"/>
    <property type="match status" value="1"/>
</dbReference>
<keyword evidence="4" id="KW-1003">Cell membrane</keyword>
<evidence type="ECO:0000256" key="8">
    <source>
        <dbReference type="ARBA" id="ARBA00023136"/>
    </source>
</evidence>
<dbReference type="InterPro" id="IPR025505">
    <property type="entry name" value="FHIPEP_CS"/>
</dbReference>
<keyword evidence="7 10" id="KW-1133">Transmembrane helix</keyword>
<feature type="transmembrane region" description="Helical" evidence="10">
    <location>
        <begin position="38"/>
        <end position="57"/>
    </location>
</feature>
<evidence type="ECO:0000313" key="12">
    <source>
        <dbReference type="Proteomes" id="UP000186905"/>
    </source>
</evidence>
<dbReference type="EMBL" id="MJIL01000089">
    <property type="protein sequence ID" value="OLQ73087.1"/>
    <property type="molecule type" value="Genomic_DNA"/>
</dbReference>
<keyword evidence="6 10" id="KW-0812">Transmembrane</keyword>
<feature type="transmembrane region" description="Helical" evidence="10">
    <location>
        <begin position="228"/>
        <end position="255"/>
    </location>
</feature>
<feature type="transmembrane region" description="Helical" evidence="10">
    <location>
        <begin position="101"/>
        <end position="127"/>
    </location>
</feature>
<dbReference type="Gene3D" id="3.40.30.60">
    <property type="entry name" value="FHIPEP family, domain 1"/>
    <property type="match status" value="1"/>
</dbReference>
<gene>
    <name evidence="11" type="ORF">BIT28_12015</name>
</gene>
<sequence length="693" mass="75921">MKILLSRLTGRNDLLLALLLIAVVFMMILPMPTELVDVLIAINLGIAVILMMMAIYIHTPLEFTVFPSLLLLTTLFRLSLSITTTRLILLQADAGQIVYTFGNFVVGGNLVVGAVIFLIITIVQFLVITKGAERVAEVSARFSLDAMPGKQMSIDGDMRAGVIDMEEAQLRRNRVEKESQLYGAMDGAMKFVKGDAIAGLIIIVVNLLGGITIGVVQRGLPAGEALSIYAILTIGDGLISQIPALFIAITSGMIVTRVSAEVSADLGKDIGSQITNQPNALMIASIILLLFALVPGFPTVTFLVLAAGLGVASQWLKKQSKNAQKSGQQLSSSAPDSPANESGQEGFSLTVPLSLSIVELEGHGFQADALSSSLAELRQNLTKELGVPYPTIHLYCQPGMVADNAPDEGVRSKGEFQLHVHEIPVLSGELLGDAVLVYAEEQQLQILGLNYEQARFNRRQLFWIKGKTDQEVIGLGLVSVSVIDAVLADIHQVLIKHAQDFIGVQETRQLLEHMEGEFEELVREVQRQLPVFKLTEILQRLVSEQISIRNLRAILEAVVEWSQKEKSVIQLTEYVRISLKRYISHKYSNEQNMLPAFMLTPEAEETIRAAIRQTSAGSYLAMDPAQSETLTNNLVTIIGDLQSRPHMPVVITAMDIRRYVKKLIEPKAYELPVLSFQELSDSVNVQALNRIGL</sequence>
<keyword evidence="5" id="KW-0997">Cell inner membrane</keyword>
<keyword evidence="12" id="KW-1185">Reference proteome</keyword>
<feature type="region of interest" description="Disordered" evidence="9">
    <location>
        <begin position="324"/>
        <end position="345"/>
    </location>
</feature>
<dbReference type="PANTHER" id="PTHR30161:SF2">
    <property type="entry name" value="INVASION PROTEIN INVA"/>
    <property type="match status" value="1"/>
</dbReference>
<dbReference type="Pfam" id="PF00771">
    <property type="entry name" value="FHIPEP"/>
    <property type="match status" value="1"/>
</dbReference>
<feature type="transmembrane region" description="Helical" evidence="10">
    <location>
        <begin position="196"/>
        <end position="216"/>
    </location>
</feature>
<dbReference type="STRING" id="1903952.BIT28_12015"/>
<evidence type="ECO:0000256" key="2">
    <source>
        <dbReference type="ARBA" id="ARBA00008835"/>
    </source>
</evidence>
<evidence type="ECO:0000256" key="3">
    <source>
        <dbReference type="ARBA" id="ARBA00022448"/>
    </source>
</evidence>
<dbReference type="InterPro" id="IPR006302">
    <property type="entry name" value="T3SS_HrcV"/>
</dbReference>
<evidence type="ECO:0000313" key="11">
    <source>
        <dbReference type="EMBL" id="OLQ73087.1"/>
    </source>
</evidence>
<dbReference type="InterPro" id="IPR042193">
    <property type="entry name" value="FHIPEP_3"/>
</dbReference>
<dbReference type="InterPro" id="IPR042194">
    <property type="entry name" value="FHIPEP_1"/>
</dbReference>
<proteinExistence type="inferred from homology"/>
<dbReference type="InterPro" id="IPR001712">
    <property type="entry name" value="T3SS_FHIPEP"/>
</dbReference>
<evidence type="ECO:0000256" key="7">
    <source>
        <dbReference type="ARBA" id="ARBA00022989"/>
    </source>
</evidence>
<feature type="transmembrane region" description="Helical" evidence="10">
    <location>
        <begin position="12"/>
        <end position="32"/>
    </location>
</feature>
<name>A0A1Q9GFB7_9GAMM</name>
<reference evidence="11 12" key="1">
    <citation type="submission" date="2016-09" db="EMBL/GenBank/DDBJ databases">
        <title>Photobacterium proteolyticum sp. nov. a protease producing bacterium isolated from ocean sediments of Laizhou Bay.</title>
        <authorList>
            <person name="Li Y."/>
        </authorList>
    </citation>
    <scope>NUCLEOTIDE SEQUENCE [LARGE SCALE GENOMIC DNA]</scope>
    <source>
        <strain evidence="11 12">13-12</strain>
    </source>
</reference>
<evidence type="ECO:0000256" key="6">
    <source>
        <dbReference type="ARBA" id="ARBA00022692"/>
    </source>
</evidence>
<dbReference type="InterPro" id="IPR042196">
    <property type="entry name" value="FHIPEP_4"/>
</dbReference>
<dbReference type="PRINTS" id="PR00949">
    <property type="entry name" value="TYPE3IMAPROT"/>
</dbReference>
<evidence type="ECO:0000256" key="9">
    <source>
        <dbReference type="SAM" id="MobiDB-lite"/>
    </source>
</evidence>
<dbReference type="PIRSF" id="PIRSF005419">
    <property type="entry name" value="FlhA"/>
    <property type="match status" value="1"/>
</dbReference>
<dbReference type="RefSeq" id="WP_075766729.1">
    <property type="nucleotide sequence ID" value="NZ_MJIL01000089.1"/>
</dbReference>